<evidence type="ECO:0000256" key="6">
    <source>
        <dbReference type="ARBA" id="ARBA00022989"/>
    </source>
</evidence>
<organism evidence="11 12">
    <name type="scientific">Rhodococcoides kroppenstedtii</name>
    <dbReference type="NCBI Taxonomy" id="293050"/>
    <lineage>
        <taxon>Bacteria</taxon>
        <taxon>Bacillati</taxon>
        <taxon>Actinomycetota</taxon>
        <taxon>Actinomycetes</taxon>
        <taxon>Mycobacteriales</taxon>
        <taxon>Nocardiaceae</taxon>
        <taxon>Rhodococcoides</taxon>
    </lineage>
</organism>
<sequence length="447" mass="45173">MSHRGGNRSDVPGAAARVTTKPASVAAPTTTRDQSPPSRLRMILVLGALVALGPLTIDVYLPALPAITDDLNSTDAAVQFTLTGTLIGLAVGQLVIGPLSDALGRRRPLVAGTAVHIVASLLCMIAPSVAVLGVTRALQGFGAAATMVIALAIVRDLYEGRAAATVLSRLVLVMGVAPIVAPSLGGIVLLQGSWRGIFAGLAVAGVLLMLVALVFLRETLPTERRRAPEVVPVLRTYGSLLRDRSFVVLVLVAGLGMSALFAYISGSSFVLQDGYGLGEQQFALVFGIGAVALIGASQLNVLALQRYSPARIVTVALVAMAISGTALIVTTTTEAGGVVGFMIPVLCVLASAGFVMPNSPALALSRHGEAAGTAAALLGAAQFGLGALIAPLVGALGNDGPAMAVTMTGGALVALAALAYARPDRDRPETVVDASATETPVDGSATA</sequence>
<feature type="region of interest" description="Disordered" evidence="8">
    <location>
        <begin position="1"/>
        <end position="36"/>
    </location>
</feature>
<proteinExistence type="inferred from homology"/>
<feature type="transmembrane region" description="Helical" evidence="9">
    <location>
        <begin position="196"/>
        <end position="216"/>
    </location>
</feature>
<dbReference type="InterPro" id="IPR050189">
    <property type="entry name" value="MFS_Efflux_Transporters"/>
</dbReference>
<dbReference type="PROSITE" id="PS00216">
    <property type="entry name" value="SUGAR_TRANSPORT_1"/>
    <property type="match status" value="1"/>
</dbReference>
<evidence type="ECO:0000256" key="4">
    <source>
        <dbReference type="ARBA" id="ARBA00022475"/>
    </source>
</evidence>
<keyword evidence="7 9" id="KW-0472">Membrane</keyword>
<evidence type="ECO:0000256" key="5">
    <source>
        <dbReference type="ARBA" id="ARBA00022692"/>
    </source>
</evidence>
<keyword evidence="3" id="KW-0813">Transport</keyword>
<reference evidence="11 12" key="1">
    <citation type="submission" date="2020-06" db="EMBL/GenBank/DDBJ databases">
        <title>Taxonomy, biology and ecology of Rhodococcus bacteria occurring in California pistachio and other woody hosts as revealed by genome sequence analyses.</title>
        <authorList>
            <person name="Gai Y."/>
            <person name="Riely B."/>
        </authorList>
    </citation>
    <scope>NUCLEOTIDE SEQUENCE [LARGE SCALE GENOMIC DNA]</scope>
    <source>
        <strain evidence="11 12">BP-284</strain>
    </source>
</reference>
<dbReference type="InterPro" id="IPR020846">
    <property type="entry name" value="MFS_dom"/>
</dbReference>
<feature type="transmembrane region" description="Helical" evidence="9">
    <location>
        <begin position="138"/>
        <end position="158"/>
    </location>
</feature>
<evidence type="ECO:0000256" key="2">
    <source>
        <dbReference type="ARBA" id="ARBA00006236"/>
    </source>
</evidence>
<evidence type="ECO:0000256" key="8">
    <source>
        <dbReference type="SAM" id="MobiDB-lite"/>
    </source>
</evidence>
<dbReference type="Pfam" id="PF07690">
    <property type="entry name" value="MFS_1"/>
    <property type="match status" value="1"/>
</dbReference>
<feature type="transmembrane region" description="Helical" evidence="9">
    <location>
        <begin position="402"/>
        <end position="421"/>
    </location>
</feature>
<keyword evidence="12" id="KW-1185">Reference proteome</keyword>
<protein>
    <submittedName>
        <fullName evidence="11">Multidrug effflux MFS transporter</fullName>
    </submittedName>
</protein>
<dbReference type="SUPFAM" id="SSF103473">
    <property type="entry name" value="MFS general substrate transporter"/>
    <property type="match status" value="1"/>
</dbReference>
<gene>
    <name evidence="11" type="ORF">HQ605_16680</name>
</gene>
<feature type="transmembrane region" description="Helical" evidence="9">
    <location>
        <begin position="170"/>
        <end position="190"/>
    </location>
</feature>
<feature type="region of interest" description="Disordered" evidence="8">
    <location>
        <begin position="427"/>
        <end position="447"/>
    </location>
</feature>
<evidence type="ECO:0000313" key="12">
    <source>
        <dbReference type="Proteomes" id="UP001520140"/>
    </source>
</evidence>
<keyword evidence="5 9" id="KW-0812">Transmembrane</keyword>
<dbReference type="PANTHER" id="PTHR43124">
    <property type="entry name" value="PURINE EFFLUX PUMP PBUE"/>
    <property type="match status" value="1"/>
</dbReference>
<dbReference type="EMBL" id="JABUKG010000020">
    <property type="protein sequence ID" value="MBY6322462.1"/>
    <property type="molecule type" value="Genomic_DNA"/>
</dbReference>
<evidence type="ECO:0000256" key="3">
    <source>
        <dbReference type="ARBA" id="ARBA00022448"/>
    </source>
</evidence>
<comment type="similarity">
    <text evidence="2">Belongs to the major facilitator superfamily. Bcr/CmlA family.</text>
</comment>
<dbReference type="PANTHER" id="PTHR43124:SF3">
    <property type="entry name" value="CHLORAMPHENICOL EFFLUX PUMP RV0191"/>
    <property type="match status" value="1"/>
</dbReference>
<keyword evidence="6 9" id="KW-1133">Transmembrane helix</keyword>
<evidence type="ECO:0000256" key="1">
    <source>
        <dbReference type="ARBA" id="ARBA00004651"/>
    </source>
</evidence>
<evidence type="ECO:0000259" key="10">
    <source>
        <dbReference type="PROSITE" id="PS50850"/>
    </source>
</evidence>
<dbReference type="InterPro" id="IPR005829">
    <property type="entry name" value="Sugar_transporter_CS"/>
</dbReference>
<feature type="transmembrane region" description="Helical" evidence="9">
    <location>
        <begin position="42"/>
        <end position="64"/>
    </location>
</feature>
<comment type="subcellular location">
    <subcellularLocation>
        <location evidence="1">Cell membrane</location>
        <topology evidence="1">Multi-pass membrane protein</topology>
    </subcellularLocation>
</comment>
<comment type="caution">
    <text evidence="11">The sequence shown here is derived from an EMBL/GenBank/DDBJ whole genome shotgun (WGS) entry which is preliminary data.</text>
</comment>
<evidence type="ECO:0000313" key="11">
    <source>
        <dbReference type="EMBL" id="MBY6322462.1"/>
    </source>
</evidence>
<feature type="transmembrane region" description="Helical" evidence="9">
    <location>
        <begin position="335"/>
        <end position="355"/>
    </location>
</feature>
<dbReference type="CDD" id="cd17320">
    <property type="entry name" value="MFS_MdfA_MDR_like"/>
    <property type="match status" value="1"/>
</dbReference>
<feature type="transmembrane region" description="Helical" evidence="9">
    <location>
        <begin position="109"/>
        <end position="132"/>
    </location>
</feature>
<dbReference type="Gene3D" id="1.20.1720.10">
    <property type="entry name" value="Multidrug resistance protein D"/>
    <property type="match status" value="1"/>
</dbReference>
<evidence type="ECO:0000256" key="7">
    <source>
        <dbReference type="ARBA" id="ARBA00023136"/>
    </source>
</evidence>
<keyword evidence="4" id="KW-1003">Cell membrane</keyword>
<dbReference type="InterPro" id="IPR004812">
    <property type="entry name" value="Efflux_drug-R_Bcr/CmlA"/>
</dbReference>
<feature type="transmembrane region" description="Helical" evidence="9">
    <location>
        <begin position="76"/>
        <end position="97"/>
    </location>
</feature>
<dbReference type="PROSITE" id="PS50850">
    <property type="entry name" value="MFS"/>
    <property type="match status" value="1"/>
</dbReference>
<dbReference type="Proteomes" id="UP001520140">
    <property type="component" value="Unassembled WGS sequence"/>
</dbReference>
<feature type="compositionally biased region" description="Polar residues" evidence="8">
    <location>
        <begin position="27"/>
        <end position="36"/>
    </location>
</feature>
<accession>A0ABS7P008</accession>
<dbReference type="InterPro" id="IPR036259">
    <property type="entry name" value="MFS_trans_sf"/>
</dbReference>
<feature type="transmembrane region" description="Helical" evidence="9">
    <location>
        <begin position="245"/>
        <end position="264"/>
    </location>
</feature>
<feature type="transmembrane region" description="Helical" evidence="9">
    <location>
        <begin position="375"/>
        <end position="396"/>
    </location>
</feature>
<evidence type="ECO:0000256" key="9">
    <source>
        <dbReference type="SAM" id="Phobius"/>
    </source>
</evidence>
<feature type="domain" description="Major facilitator superfamily (MFS) profile" evidence="10">
    <location>
        <begin position="42"/>
        <end position="426"/>
    </location>
</feature>
<dbReference type="RefSeq" id="WP_082834021.1">
    <property type="nucleotide sequence ID" value="NZ_JABUKE010000020.1"/>
</dbReference>
<dbReference type="InterPro" id="IPR011701">
    <property type="entry name" value="MFS"/>
</dbReference>
<feature type="transmembrane region" description="Helical" evidence="9">
    <location>
        <begin position="284"/>
        <end position="303"/>
    </location>
</feature>
<name>A0ABS7P008_9NOCA</name>
<feature type="transmembrane region" description="Helical" evidence="9">
    <location>
        <begin position="310"/>
        <end position="329"/>
    </location>
</feature>
<dbReference type="NCBIfam" id="TIGR00710">
    <property type="entry name" value="efflux_Bcr_CflA"/>
    <property type="match status" value="1"/>
</dbReference>